<dbReference type="InterPro" id="IPR000015">
    <property type="entry name" value="Fimb_usher"/>
</dbReference>
<dbReference type="AlphaFoldDB" id="A0A658YV31"/>
<dbReference type="GO" id="GO:0015473">
    <property type="term" value="F:fimbrial usher porin activity"/>
    <property type="evidence" value="ECO:0007669"/>
    <property type="project" value="InterPro"/>
</dbReference>
<reference evidence="2 3" key="1">
    <citation type="submission" date="2018-06" db="EMBL/GenBank/DDBJ databases">
        <authorList>
            <consortium name="Pathogen Informatics"/>
            <person name="Doyle S."/>
        </authorList>
    </citation>
    <scope>NUCLEOTIDE SEQUENCE [LARGE SCALE GENOMIC DNA]</scope>
    <source>
        <strain evidence="2 3">4028STDY6275000</strain>
    </source>
</reference>
<gene>
    <name evidence="2" type="primary">caf1A_1</name>
    <name evidence="2" type="ORF">SAMEA3710514_01221</name>
</gene>
<protein>
    <submittedName>
        <fullName evidence="2">Putative fimbriae usher</fullName>
    </submittedName>
</protein>
<dbReference type="GO" id="GO:0009279">
    <property type="term" value="C:cell outer membrane"/>
    <property type="evidence" value="ECO:0007669"/>
    <property type="project" value="TreeGrafter"/>
</dbReference>
<dbReference type="Pfam" id="PF13953">
    <property type="entry name" value="PapC_C"/>
    <property type="match status" value="1"/>
</dbReference>
<accession>A0A658YV31</accession>
<dbReference type="InterPro" id="IPR025949">
    <property type="entry name" value="PapC-like_C"/>
</dbReference>
<sequence length="96" mass="10078">MPATLAVKSGDKGLVTLKQKEGKPVPFGAVISYSKDTENMAGIVGEDGIAYVSGLSAEGEFNVKWGYSKDQSCIAKYQLPAKKSASGLYQIAATCL</sequence>
<evidence type="ECO:0000313" key="2">
    <source>
        <dbReference type="EMBL" id="SVH85304.1"/>
    </source>
</evidence>
<name>A0A658YV31_SHIFL</name>
<dbReference type="EMBL" id="UIPR01000014">
    <property type="protein sequence ID" value="SVH85304.1"/>
    <property type="molecule type" value="Genomic_DNA"/>
</dbReference>
<feature type="domain" description="PapC-like C-terminal" evidence="1">
    <location>
        <begin position="14"/>
        <end position="81"/>
    </location>
</feature>
<organism evidence="2 3">
    <name type="scientific">Shigella flexneri</name>
    <dbReference type="NCBI Taxonomy" id="623"/>
    <lineage>
        <taxon>Bacteria</taxon>
        <taxon>Pseudomonadati</taxon>
        <taxon>Pseudomonadota</taxon>
        <taxon>Gammaproteobacteria</taxon>
        <taxon>Enterobacterales</taxon>
        <taxon>Enterobacteriaceae</taxon>
        <taxon>Shigella</taxon>
    </lineage>
</organism>
<dbReference type="Gene3D" id="2.60.40.2070">
    <property type="match status" value="1"/>
</dbReference>
<proteinExistence type="predicted"/>
<evidence type="ECO:0000313" key="3">
    <source>
        <dbReference type="Proteomes" id="UP000260191"/>
    </source>
</evidence>
<evidence type="ECO:0000259" key="1">
    <source>
        <dbReference type="Pfam" id="PF13953"/>
    </source>
</evidence>
<dbReference type="Proteomes" id="UP000260191">
    <property type="component" value="Unassembled WGS sequence"/>
</dbReference>
<dbReference type="GO" id="GO:0009297">
    <property type="term" value="P:pilus assembly"/>
    <property type="evidence" value="ECO:0007669"/>
    <property type="project" value="InterPro"/>
</dbReference>
<dbReference type="InterPro" id="IPR043142">
    <property type="entry name" value="PapC-like_C_sf"/>
</dbReference>
<dbReference type="PANTHER" id="PTHR30451">
    <property type="entry name" value="OUTER MEMBRANE USHER PROTEIN"/>
    <property type="match status" value="1"/>
</dbReference>
<dbReference type="PANTHER" id="PTHR30451:SF9">
    <property type="entry name" value="F1 CAPSULE-ANCHORING PROTEIN"/>
    <property type="match status" value="1"/>
</dbReference>